<dbReference type="EMBL" id="NMUH01005777">
    <property type="protein sequence ID" value="MQM13675.1"/>
    <property type="molecule type" value="Genomic_DNA"/>
</dbReference>
<dbReference type="InterPro" id="IPR000490">
    <property type="entry name" value="Glyco_hydro_17"/>
</dbReference>
<comment type="caution">
    <text evidence="19">The sequence shown here is derived from an EMBL/GenBank/DDBJ whole genome shotgun (WGS) entry which is preliminary data.</text>
</comment>
<dbReference type="GO" id="GO:0042973">
    <property type="term" value="F:glucan endo-1,3-beta-D-glucosidase activity"/>
    <property type="evidence" value="ECO:0007669"/>
    <property type="project" value="UniProtKB-EC"/>
</dbReference>
<evidence type="ECO:0000256" key="2">
    <source>
        <dbReference type="ARBA" id="ARBA00004609"/>
    </source>
</evidence>
<keyword evidence="9" id="KW-0611">Plant defense</keyword>
<dbReference type="Pfam" id="PF07983">
    <property type="entry name" value="X8"/>
    <property type="match status" value="1"/>
</dbReference>
<organism evidence="19 20">
    <name type="scientific">Colocasia esculenta</name>
    <name type="common">Wild taro</name>
    <name type="synonym">Arum esculentum</name>
    <dbReference type="NCBI Taxonomy" id="4460"/>
    <lineage>
        <taxon>Eukaryota</taxon>
        <taxon>Viridiplantae</taxon>
        <taxon>Streptophyta</taxon>
        <taxon>Embryophyta</taxon>
        <taxon>Tracheophyta</taxon>
        <taxon>Spermatophyta</taxon>
        <taxon>Magnoliopsida</taxon>
        <taxon>Liliopsida</taxon>
        <taxon>Araceae</taxon>
        <taxon>Aroideae</taxon>
        <taxon>Colocasieae</taxon>
        <taxon>Colocasia</taxon>
    </lineage>
</organism>
<keyword evidence="20" id="KW-1185">Reference proteome</keyword>
<protein>
    <recommendedName>
        <fullName evidence="4">glucan endo-1,3-beta-D-glucosidase</fullName>
        <ecNumber evidence="4">3.2.1.39</ecNumber>
    </recommendedName>
</protein>
<evidence type="ECO:0000256" key="8">
    <source>
        <dbReference type="ARBA" id="ARBA00022801"/>
    </source>
</evidence>
<proteinExistence type="inferred from homology"/>
<comment type="similarity">
    <text evidence="3 14">Belongs to the glycosyl hydrolase 17 family.</text>
</comment>
<evidence type="ECO:0000256" key="11">
    <source>
        <dbReference type="ARBA" id="ARBA00023157"/>
    </source>
</evidence>
<feature type="signal peptide" evidence="17">
    <location>
        <begin position="1"/>
        <end position="31"/>
    </location>
</feature>
<evidence type="ECO:0000256" key="10">
    <source>
        <dbReference type="ARBA" id="ARBA00023136"/>
    </source>
</evidence>
<comment type="catalytic activity">
    <reaction evidence="1">
        <text>Hydrolysis of (1-&gt;3)-beta-D-glucosidic linkages in (1-&gt;3)-beta-D-glucans.</text>
        <dbReference type="EC" id="3.2.1.39"/>
    </reaction>
</comment>
<dbReference type="GO" id="GO:0098552">
    <property type="term" value="C:side of membrane"/>
    <property type="evidence" value="ECO:0007669"/>
    <property type="project" value="UniProtKB-KW"/>
</dbReference>
<dbReference type="Proteomes" id="UP000652761">
    <property type="component" value="Unassembled WGS sequence"/>
</dbReference>
<dbReference type="GO" id="GO:0005886">
    <property type="term" value="C:plasma membrane"/>
    <property type="evidence" value="ECO:0007669"/>
    <property type="project" value="UniProtKB-SubCell"/>
</dbReference>
<dbReference type="InterPro" id="IPR012946">
    <property type="entry name" value="X8"/>
</dbReference>
<keyword evidence="8 15" id="KW-0378">Hydrolase</keyword>
<dbReference type="Pfam" id="PF00332">
    <property type="entry name" value="Glyco_hydro_17"/>
    <property type="match status" value="1"/>
</dbReference>
<evidence type="ECO:0000256" key="13">
    <source>
        <dbReference type="ARBA" id="ARBA00023295"/>
    </source>
</evidence>
<evidence type="ECO:0000256" key="5">
    <source>
        <dbReference type="ARBA" id="ARBA00022475"/>
    </source>
</evidence>
<evidence type="ECO:0000313" key="19">
    <source>
        <dbReference type="EMBL" id="MQM13675.1"/>
    </source>
</evidence>
<dbReference type="SMART" id="SM00768">
    <property type="entry name" value="X8"/>
    <property type="match status" value="1"/>
</dbReference>
<evidence type="ECO:0000256" key="14">
    <source>
        <dbReference type="RuleBase" id="RU004335"/>
    </source>
</evidence>
<evidence type="ECO:0000256" key="15">
    <source>
        <dbReference type="RuleBase" id="RU004336"/>
    </source>
</evidence>
<dbReference type="EC" id="3.2.1.39" evidence="4"/>
<comment type="subcellular location">
    <subcellularLocation>
        <location evidence="2">Cell membrane</location>
        <topology evidence="2">Lipid-anchor</topology>
        <topology evidence="2">GPI-anchor</topology>
    </subcellularLocation>
</comment>
<evidence type="ECO:0000259" key="18">
    <source>
        <dbReference type="SMART" id="SM00768"/>
    </source>
</evidence>
<gene>
    <name evidence="19" type="ORF">Taro_046601</name>
</gene>
<dbReference type="AlphaFoldDB" id="A0A843X5S6"/>
<dbReference type="SUPFAM" id="SSF51445">
    <property type="entry name" value="(Trans)glycosidases"/>
    <property type="match status" value="1"/>
</dbReference>
<evidence type="ECO:0000256" key="1">
    <source>
        <dbReference type="ARBA" id="ARBA00000382"/>
    </source>
</evidence>
<keyword evidence="10" id="KW-0472">Membrane</keyword>
<dbReference type="InterPro" id="IPR017853">
    <property type="entry name" value="GH"/>
</dbReference>
<evidence type="ECO:0000256" key="16">
    <source>
        <dbReference type="SAM" id="MobiDB-lite"/>
    </source>
</evidence>
<dbReference type="FunFam" id="3.20.20.80:FF:000002">
    <property type="entry name" value="Glucan endo-1,3-beta-glucosidase 3"/>
    <property type="match status" value="1"/>
</dbReference>
<evidence type="ECO:0000313" key="20">
    <source>
        <dbReference type="Proteomes" id="UP000652761"/>
    </source>
</evidence>
<dbReference type="PROSITE" id="PS00587">
    <property type="entry name" value="GLYCOSYL_HYDROL_F17"/>
    <property type="match status" value="1"/>
</dbReference>
<evidence type="ECO:0000256" key="9">
    <source>
        <dbReference type="ARBA" id="ARBA00022821"/>
    </source>
</evidence>
<keyword evidence="6" id="KW-0449">Lipoprotein</keyword>
<dbReference type="FunFam" id="1.20.58.1040:FF:000001">
    <property type="entry name" value="Glucan endo-1,3-beta-glucosidase 4"/>
    <property type="match status" value="1"/>
</dbReference>
<keyword evidence="5" id="KW-1003">Cell membrane</keyword>
<keyword evidence="12" id="KW-0325">Glycoprotein</keyword>
<dbReference type="GO" id="GO:0005975">
    <property type="term" value="P:carbohydrate metabolic process"/>
    <property type="evidence" value="ECO:0007669"/>
    <property type="project" value="InterPro"/>
</dbReference>
<dbReference type="InterPro" id="IPR044965">
    <property type="entry name" value="Glyco_hydro_17_plant"/>
</dbReference>
<keyword evidence="7 17" id="KW-0732">Signal</keyword>
<evidence type="ECO:0000256" key="17">
    <source>
        <dbReference type="SAM" id="SignalP"/>
    </source>
</evidence>
<evidence type="ECO:0000256" key="12">
    <source>
        <dbReference type="ARBA" id="ARBA00023180"/>
    </source>
</evidence>
<dbReference type="GO" id="GO:0006952">
    <property type="term" value="P:defense response"/>
    <property type="evidence" value="ECO:0007669"/>
    <property type="project" value="UniProtKB-KW"/>
</dbReference>
<dbReference type="PANTHER" id="PTHR32227">
    <property type="entry name" value="GLUCAN ENDO-1,3-BETA-GLUCOSIDASE BG1-RELATED-RELATED"/>
    <property type="match status" value="1"/>
</dbReference>
<reference evidence="19" key="1">
    <citation type="submission" date="2017-07" db="EMBL/GenBank/DDBJ databases">
        <title>Taro Niue Genome Assembly and Annotation.</title>
        <authorList>
            <person name="Atibalentja N."/>
            <person name="Keating K."/>
            <person name="Fields C.J."/>
        </authorList>
    </citation>
    <scope>NUCLEOTIDE SEQUENCE</scope>
    <source>
        <strain evidence="19">Niue_2</strain>
        <tissue evidence="19">Leaf</tissue>
    </source>
</reference>
<evidence type="ECO:0000256" key="3">
    <source>
        <dbReference type="ARBA" id="ARBA00008773"/>
    </source>
</evidence>
<feature type="compositionally biased region" description="Polar residues" evidence="16">
    <location>
        <begin position="563"/>
        <end position="580"/>
    </location>
</feature>
<evidence type="ECO:0000256" key="7">
    <source>
        <dbReference type="ARBA" id="ARBA00022729"/>
    </source>
</evidence>
<sequence>MGLGRRCSFLAGGSMGVFLLLLLTSLSVASADQEFFPYCRTHHCIISYHVLAVKNPCYMYLTWRGTAFVGVNIGTALSNMPDATQVVALLKSQQIRHVRLYDADLAMLTALAKTGIQVTVTVPNEQLLGIGQSNATAANWVAKNVIAHVPAVNITAIAVGSEVLAALPNAAPVLVSAMRFVHSALVAANLDRQIKVSTPHPSSIILDSFPPSQAFFNRSWDSVLVPMLKFLQSTDSYFMLNVYPYYDYMQSNGVIPLDYALFRPLPPNKEAVDSNTLLHYTNVFDAVVDAAYFAMAYLNATNVPVVVSESGWPSKGDSNEPDATVDNANTYNSNLIRHVLNNTGTPKHPGIAVSTYIYELYNEDLKPGSLSEKNWGLFDANGVPVYTLHLTGSGLILANDTTNQTYCISREGADEKMLQAALDWACGPGKVDCSVLLQGQPCYDPDSVSAHATYAFNAYYHQMGMASGTCFFNGVAVVTTTDPSHESCVFPGSGGKNGVFLNGTSLAPSSNSTADSGSASLLHNAPSACLCFLLPRKSASHKMPQRPRHQGLGFSDQPGGKQSLGSSSEGAILFSTLSRK</sequence>
<name>A0A843X5S6_COLES</name>
<dbReference type="Gene3D" id="3.20.20.80">
    <property type="entry name" value="Glycosidases"/>
    <property type="match status" value="1"/>
</dbReference>
<evidence type="ECO:0000256" key="4">
    <source>
        <dbReference type="ARBA" id="ARBA00012780"/>
    </source>
</evidence>
<keyword evidence="6" id="KW-0336">GPI-anchor</keyword>
<dbReference type="Gene3D" id="1.20.58.1040">
    <property type="match status" value="1"/>
</dbReference>
<dbReference type="GO" id="GO:0009506">
    <property type="term" value="C:plasmodesma"/>
    <property type="evidence" value="ECO:0007669"/>
    <property type="project" value="UniProtKB-ARBA"/>
</dbReference>
<accession>A0A843X5S6</accession>
<keyword evidence="13 15" id="KW-0326">Glycosidase</keyword>
<evidence type="ECO:0000256" key="6">
    <source>
        <dbReference type="ARBA" id="ARBA00022622"/>
    </source>
</evidence>
<feature type="region of interest" description="Disordered" evidence="16">
    <location>
        <begin position="541"/>
        <end position="580"/>
    </location>
</feature>
<keyword evidence="11" id="KW-1015">Disulfide bond</keyword>
<feature type="chain" id="PRO_5032841540" description="glucan endo-1,3-beta-D-glucosidase" evidence="17">
    <location>
        <begin position="32"/>
        <end position="580"/>
    </location>
</feature>
<feature type="domain" description="X8" evidence="18">
    <location>
        <begin position="405"/>
        <end position="490"/>
    </location>
</feature>
<dbReference type="OrthoDB" id="941679at2759"/>